<sequence>MPKRRERVEICSSDFRILIPPPFTARFYNVIAEYHLDRLGDLTKALEFYGRALSLATQCGDTRSQTRALGGLSAVKWFQGNYHEGLRLGDETQRMGAANGDFNGESVGIRVQAMCCTALGDFKRSAQFLAEGRELVPRAGLQGGDLDHMLMSSTADVHQLKTEYAEARSMHAVIARKTSPVFSPVTHAYALVNIAFLDTITGASAEAVSRSLDAATAAFRGAHYPRGLAACELYRADLLRREGATVHARAEYVRLVAALRGSDEELAACCHANSRTPRIPCTWTQSARDGPWCSPRSQCARRRAIRSQCIRCCGASGTCLRARVRTTRRSASLRSRWMGSRGWTCTRAGANVCGAWGRCTCGGVMRTELRRCGRPRDHCLSARSRQARLRTSTRSWPRETQIHSKKGTYKLENYTGTRVQVLCV</sequence>
<comment type="caution">
    <text evidence="1">The sequence shown here is derived from an EMBL/GenBank/DDBJ whole genome shotgun (WGS) entry which is preliminary data.</text>
</comment>
<dbReference type="InterPro" id="IPR011990">
    <property type="entry name" value="TPR-like_helical_dom_sf"/>
</dbReference>
<dbReference type="SUPFAM" id="SSF48452">
    <property type="entry name" value="TPR-like"/>
    <property type="match status" value="1"/>
</dbReference>
<dbReference type="Gene3D" id="1.25.40.10">
    <property type="entry name" value="Tetratricopeptide repeat domain"/>
    <property type="match status" value="1"/>
</dbReference>
<protein>
    <submittedName>
        <fullName evidence="1">Uncharacterized protein</fullName>
    </submittedName>
</protein>
<evidence type="ECO:0000313" key="2">
    <source>
        <dbReference type="Proteomes" id="UP001221757"/>
    </source>
</evidence>
<dbReference type="Proteomes" id="UP001221757">
    <property type="component" value="Unassembled WGS sequence"/>
</dbReference>
<organism evidence="1 2">
    <name type="scientific">Mycena rosella</name>
    <name type="common">Pink bonnet</name>
    <name type="synonym">Agaricus rosellus</name>
    <dbReference type="NCBI Taxonomy" id="1033263"/>
    <lineage>
        <taxon>Eukaryota</taxon>
        <taxon>Fungi</taxon>
        <taxon>Dikarya</taxon>
        <taxon>Basidiomycota</taxon>
        <taxon>Agaricomycotina</taxon>
        <taxon>Agaricomycetes</taxon>
        <taxon>Agaricomycetidae</taxon>
        <taxon>Agaricales</taxon>
        <taxon>Marasmiineae</taxon>
        <taxon>Mycenaceae</taxon>
        <taxon>Mycena</taxon>
    </lineage>
</organism>
<proteinExistence type="predicted"/>
<keyword evidence="2" id="KW-1185">Reference proteome</keyword>
<gene>
    <name evidence="1" type="ORF">B0H17DRAFT_30168</name>
</gene>
<evidence type="ECO:0000313" key="1">
    <source>
        <dbReference type="EMBL" id="KAJ7683712.1"/>
    </source>
</evidence>
<name>A0AAD7GAK4_MYCRO</name>
<dbReference type="AlphaFoldDB" id="A0AAD7GAK4"/>
<accession>A0AAD7GAK4</accession>
<dbReference type="EMBL" id="JARKIE010000106">
    <property type="protein sequence ID" value="KAJ7683712.1"/>
    <property type="molecule type" value="Genomic_DNA"/>
</dbReference>
<reference evidence="1" key="1">
    <citation type="submission" date="2023-03" db="EMBL/GenBank/DDBJ databases">
        <title>Massive genome expansion in bonnet fungi (Mycena s.s.) driven by repeated elements and novel gene families across ecological guilds.</title>
        <authorList>
            <consortium name="Lawrence Berkeley National Laboratory"/>
            <person name="Harder C.B."/>
            <person name="Miyauchi S."/>
            <person name="Viragh M."/>
            <person name="Kuo A."/>
            <person name="Thoen E."/>
            <person name="Andreopoulos B."/>
            <person name="Lu D."/>
            <person name="Skrede I."/>
            <person name="Drula E."/>
            <person name="Henrissat B."/>
            <person name="Morin E."/>
            <person name="Kohler A."/>
            <person name="Barry K."/>
            <person name="LaButti K."/>
            <person name="Morin E."/>
            <person name="Salamov A."/>
            <person name="Lipzen A."/>
            <person name="Mereny Z."/>
            <person name="Hegedus B."/>
            <person name="Baldrian P."/>
            <person name="Stursova M."/>
            <person name="Weitz H."/>
            <person name="Taylor A."/>
            <person name="Grigoriev I.V."/>
            <person name="Nagy L.G."/>
            <person name="Martin F."/>
            <person name="Kauserud H."/>
        </authorList>
    </citation>
    <scope>NUCLEOTIDE SEQUENCE</scope>
    <source>
        <strain evidence="1">CBHHK067</strain>
    </source>
</reference>